<dbReference type="Proteomes" id="UP001549031">
    <property type="component" value="Unassembled WGS sequence"/>
</dbReference>
<dbReference type="RefSeq" id="WP_247242536.1">
    <property type="nucleotide sequence ID" value="NZ_JALJRA010000002.1"/>
</dbReference>
<accession>A0ABV2H2S7</accession>
<name>A0ABV2H2S7_9HYPH</name>
<reference evidence="1 2" key="1">
    <citation type="submission" date="2024-06" db="EMBL/GenBank/DDBJ databases">
        <title>Genomic Encyclopedia of Type Strains, Phase IV (KMG-IV): sequencing the most valuable type-strain genomes for metagenomic binning, comparative biology and taxonomic classification.</title>
        <authorList>
            <person name="Goeker M."/>
        </authorList>
    </citation>
    <scope>NUCLEOTIDE SEQUENCE [LARGE SCALE GENOMIC DNA]</scope>
    <source>
        <strain evidence="1 2">DSM 105042</strain>
    </source>
</reference>
<organism evidence="1 2">
    <name type="scientific">Pseudorhizobium tarimense</name>
    <dbReference type="NCBI Taxonomy" id="1079109"/>
    <lineage>
        <taxon>Bacteria</taxon>
        <taxon>Pseudomonadati</taxon>
        <taxon>Pseudomonadota</taxon>
        <taxon>Alphaproteobacteria</taxon>
        <taxon>Hyphomicrobiales</taxon>
        <taxon>Rhizobiaceae</taxon>
        <taxon>Rhizobium/Agrobacterium group</taxon>
        <taxon>Pseudorhizobium</taxon>
    </lineage>
</organism>
<sequence>MERGPITEPSLGLRGIEAIRLLDTDIPQSCAVGFREDMDAMFAVETSRNVRCLTSTGSIAERARVRS</sequence>
<keyword evidence="2" id="KW-1185">Reference proteome</keyword>
<dbReference type="EMBL" id="JBEPLJ010000002">
    <property type="protein sequence ID" value="MET3584587.1"/>
    <property type="molecule type" value="Genomic_DNA"/>
</dbReference>
<gene>
    <name evidence="1" type="ORF">ABID21_000682</name>
</gene>
<evidence type="ECO:0000313" key="1">
    <source>
        <dbReference type="EMBL" id="MET3584587.1"/>
    </source>
</evidence>
<protein>
    <submittedName>
        <fullName evidence="1">Uncharacterized protein</fullName>
    </submittedName>
</protein>
<proteinExistence type="predicted"/>
<comment type="caution">
    <text evidence="1">The sequence shown here is derived from an EMBL/GenBank/DDBJ whole genome shotgun (WGS) entry which is preliminary data.</text>
</comment>
<evidence type="ECO:0000313" key="2">
    <source>
        <dbReference type="Proteomes" id="UP001549031"/>
    </source>
</evidence>